<dbReference type="KEGG" id="amr:AM1_5809"/>
<evidence type="ECO:0000313" key="1">
    <source>
        <dbReference type="EMBL" id="ABW30753.1"/>
    </source>
</evidence>
<name>B0C0G0_ACAM1</name>
<organism evidence="1 2">
    <name type="scientific">Acaryochloris marina (strain MBIC 11017)</name>
    <dbReference type="NCBI Taxonomy" id="329726"/>
    <lineage>
        <taxon>Bacteria</taxon>
        <taxon>Bacillati</taxon>
        <taxon>Cyanobacteriota</taxon>
        <taxon>Cyanophyceae</taxon>
        <taxon>Acaryochloridales</taxon>
        <taxon>Acaryochloridaceae</taxon>
        <taxon>Acaryochloris</taxon>
    </lineage>
</organism>
<dbReference type="EMBL" id="CP000828">
    <property type="protein sequence ID" value="ABW30753.1"/>
    <property type="molecule type" value="Genomic_DNA"/>
</dbReference>
<dbReference type="HOGENOM" id="CLU_3245611_0_0_3"/>
<proteinExistence type="predicted"/>
<gene>
    <name evidence="1" type="ordered locus">AM1_5809</name>
</gene>
<reference evidence="1 2" key="1">
    <citation type="journal article" date="2008" name="Proc. Natl. Acad. Sci. U.S.A.">
        <title>Niche adaptation and genome expansion in the chlorophyll d-producing cyanobacterium Acaryochloris marina.</title>
        <authorList>
            <person name="Swingley W.D."/>
            <person name="Chen M."/>
            <person name="Cheung P.C."/>
            <person name="Conrad A.L."/>
            <person name="Dejesa L.C."/>
            <person name="Hao J."/>
            <person name="Honchak B.M."/>
            <person name="Karbach L.E."/>
            <person name="Kurdoglu A."/>
            <person name="Lahiri S."/>
            <person name="Mastrian S.D."/>
            <person name="Miyashita H."/>
            <person name="Page L."/>
            <person name="Ramakrishna P."/>
            <person name="Satoh S."/>
            <person name="Sattley W.M."/>
            <person name="Shimada Y."/>
            <person name="Taylor H.L."/>
            <person name="Tomo T."/>
            <person name="Tsuchiya T."/>
            <person name="Wang Z.T."/>
            <person name="Raymond J."/>
            <person name="Mimuro M."/>
            <person name="Blankenship R.E."/>
            <person name="Touchman J.W."/>
        </authorList>
    </citation>
    <scope>NUCLEOTIDE SEQUENCE [LARGE SCALE GENOMIC DNA]</scope>
    <source>
        <strain evidence="2">MBIC 11017</strain>
    </source>
</reference>
<accession>B0C0G0</accession>
<dbReference type="AlphaFoldDB" id="B0C0G0"/>
<sequence length="42" mass="5082">MQFAVTLQQQRFPQWRTPQLEFPQDQASEMFLFFRSFLLATA</sequence>
<dbReference type="STRING" id="329726.AM1_5809"/>
<dbReference type="Proteomes" id="UP000000268">
    <property type="component" value="Chromosome"/>
</dbReference>
<protein>
    <submittedName>
        <fullName evidence="1">Uncharacterized protein</fullName>
    </submittedName>
</protein>
<keyword evidence="2" id="KW-1185">Reference proteome</keyword>
<evidence type="ECO:0000313" key="2">
    <source>
        <dbReference type="Proteomes" id="UP000000268"/>
    </source>
</evidence>